<dbReference type="AlphaFoldDB" id="A0A2H3BZN0"/>
<dbReference type="EMBL" id="KZ293423">
    <property type="protein sequence ID" value="PBK71518.1"/>
    <property type="molecule type" value="Genomic_DNA"/>
</dbReference>
<reference evidence="3" key="1">
    <citation type="journal article" date="2017" name="Nat. Ecol. Evol.">
        <title>Genome expansion and lineage-specific genetic innovations in the forest pathogenic fungi Armillaria.</title>
        <authorList>
            <person name="Sipos G."/>
            <person name="Prasanna A.N."/>
            <person name="Walter M.C."/>
            <person name="O'Connor E."/>
            <person name="Balint B."/>
            <person name="Krizsan K."/>
            <person name="Kiss B."/>
            <person name="Hess J."/>
            <person name="Varga T."/>
            <person name="Slot J."/>
            <person name="Riley R."/>
            <person name="Boka B."/>
            <person name="Rigling D."/>
            <person name="Barry K."/>
            <person name="Lee J."/>
            <person name="Mihaltcheva S."/>
            <person name="LaButti K."/>
            <person name="Lipzen A."/>
            <person name="Waldron R."/>
            <person name="Moloney N.M."/>
            <person name="Sperisen C."/>
            <person name="Kredics L."/>
            <person name="Vagvoelgyi C."/>
            <person name="Patrignani A."/>
            <person name="Fitzpatrick D."/>
            <person name="Nagy I."/>
            <person name="Doyle S."/>
            <person name="Anderson J.B."/>
            <person name="Grigoriev I.V."/>
            <person name="Gueldener U."/>
            <person name="Muensterkoetter M."/>
            <person name="Nagy L.G."/>
        </authorList>
    </citation>
    <scope>NUCLEOTIDE SEQUENCE [LARGE SCALE GENOMIC DNA]</scope>
    <source>
        <strain evidence="3">28-4</strain>
    </source>
</reference>
<dbReference type="Proteomes" id="UP000218334">
    <property type="component" value="Unassembled WGS sequence"/>
</dbReference>
<evidence type="ECO:0000256" key="1">
    <source>
        <dbReference type="SAM" id="MobiDB-lite"/>
    </source>
</evidence>
<protein>
    <submittedName>
        <fullName evidence="2">Uncharacterized protein</fullName>
    </submittedName>
</protein>
<proteinExistence type="predicted"/>
<evidence type="ECO:0000313" key="3">
    <source>
        <dbReference type="Proteomes" id="UP000218334"/>
    </source>
</evidence>
<sequence length="114" mass="12294">MPTRLHLVLGMPASKATGAERTRIRHTSKPDQKCRLGYRSTTSQSGFSLLDWLIIGFWTCSPHSVSPSLGVSVADASKPQNSPLGDGLDSPRPGFHQTIWTSLGAFLSCGLRLS</sequence>
<accession>A0A2H3BZN0</accession>
<evidence type="ECO:0000313" key="2">
    <source>
        <dbReference type="EMBL" id="PBK71518.1"/>
    </source>
</evidence>
<organism evidence="2 3">
    <name type="scientific">Armillaria solidipes</name>
    <dbReference type="NCBI Taxonomy" id="1076256"/>
    <lineage>
        <taxon>Eukaryota</taxon>
        <taxon>Fungi</taxon>
        <taxon>Dikarya</taxon>
        <taxon>Basidiomycota</taxon>
        <taxon>Agaricomycotina</taxon>
        <taxon>Agaricomycetes</taxon>
        <taxon>Agaricomycetidae</taxon>
        <taxon>Agaricales</taxon>
        <taxon>Marasmiineae</taxon>
        <taxon>Physalacriaceae</taxon>
        <taxon>Armillaria</taxon>
    </lineage>
</organism>
<feature type="compositionally biased region" description="Basic and acidic residues" evidence="1">
    <location>
        <begin position="18"/>
        <end position="34"/>
    </location>
</feature>
<gene>
    <name evidence="2" type="ORF">ARMSODRAFT_778143</name>
</gene>
<keyword evidence="3" id="KW-1185">Reference proteome</keyword>
<feature type="region of interest" description="Disordered" evidence="1">
    <location>
        <begin position="15"/>
        <end position="35"/>
    </location>
</feature>
<name>A0A2H3BZN0_9AGAR</name>